<evidence type="ECO:0000313" key="1">
    <source>
        <dbReference type="EMBL" id="MDX3130900.1"/>
    </source>
</evidence>
<name>A0AAJ2PP48_9ACTN</name>
<dbReference type="AlphaFoldDB" id="A0AAJ2PP48"/>
<reference evidence="1" key="1">
    <citation type="journal article" date="2023" name="Microb. Genom.">
        <title>Mesoterricola silvestris gen. nov., sp. nov., Mesoterricola sediminis sp. nov., Geothrix oryzae sp. nov., Geothrix edaphica sp. nov., Geothrix rubra sp. nov., and Geothrix limicola sp. nov., six novel members of Acidobacteriota isolated from soils.</title>
        <authorList>
            <person name="Weisberg A.J."/>
            <person name="Pearce E."/>
            <person name="Kramer C.G."/>
            <person name="Chang J.H."/>
            <person name="Clarke C.R."/>
        </authorList>
    </citation>
    <scope>NUCLEOTIDE SEQUENCE</scope>
    <source>
        <strain evidence="1">ND06-05F</strain>
    </source>
</reference>
<protein>
    <submittedName>
        <fullName evidence="1">Uncharacterized protein</fullName>
    </submittedName>
</protein>
<accession>A0AAJ2PP48</accession>
<dbReference type="Proteomes" id="UP001273589">
    <property type="component" value="Unassembled WGS sequence"/>
</dbReference>
<proteinExistence type="predicted"/>
<dbReference type="EMBL" id="JARAWN010000067">
    <property type="protein sequence ID" value="MDX3130900.1"/>
    <property type="molecule type" value="Genomic_DNA"/>
</dbReference>
<gene>
    <name evidence="1" type="ORF">PV367_14125</name>
</gene>
<comment type="caution">
    <text evidence="1">The sequence shown here is derived from an EMBL/GenBank/DDBJ whole genome shotgun (WGS) entry which is preliminary data.</text>
</comment>
<organism evidence="1 2">
    <name type="scientific">Streptomyces europaeiscabiei</name>
    <dbReference type="NCBI Taxonomy" id="146819"/>
    <lineage>
        <taxon>Bacteria</taxon>
        <taxon>Bacillati</taxon>
        <taxon>Actinomycetota</taxon>
        <taxon>Actinomycetes</taxon>
        <taxon>Kitasatosporales</taxon>
        <taxon>Streptomycetaceae</taxon>
        <taxon>Streptomyces</taxon>
    </lineage>
</organism>
<dbReference type="RefSeq" id="WP_319691801.1">
    <property type="nucleotide sequence ID" value="NZ_JARAWN010000067.1"/>
</dbReference>
<sequence>MRHRLDPPNGDDEQLEEHRARILLHRREPTGSWTTWPPARGGGLLGVESIEQMPSPHPEFW</sequence>
<evidence type="ECO:0000313" key="2">
    <source>
        <dbReference type="Proteomes" id="UP001273589"/>
    </source>
</evidence>